<dbReference type="SUPFAM" id="SSF90209">
    <property type="entry name" value="Ran binding protein zinc finger-like"/>
    <property type="match status" value="1"/>
</dbReference>
<evidence type="ECO:0000259" key="7">
    <source>
        <dbReference type="PROSITE" id="PS51397"/>
    </source>
</evidence>
<dbReference type="PANTHER" id="PTHR46622">
    <property type="entry name" value="DNA-DEPENDENT METALLOPROTEASE WSS1"/>
    <property type="match status" value="1"/>
</dbReference>
<accession>A0A286UAN0</accession>
<dbReference type="EMBL" id="NBII01000008">
    <property type="protein sequence ID" value="PAV16643.1"/>
    <property type="molecule type" value="Genomic_DNA"/>
</dbReference>
<comment type="caution">
    <text evidence="8">The sequence shown here is derived from an EMBL/GenBank/DDBJ whole genome shotgun (WGS) entry which is preliminary data.</text>
</comment>
<feature type="domain" description="RanBP2-type" evidence="6">
    <location>
        <begin position="456"/>
        <end position="485"/>
    </location>
</feature>
<feature type="region of interest" description="Disordered" evidence="5">
    <location>
        <begin position="348"/>
        <end position="401"/>
    </location>
</feature>
<dbReference type="PROSITE" id="PS01358">
    <property type="entry name" value="ZF_RANBP2_1"/>
    <property type="match status" value="1"/>
</dbReference>
<keyword evidence="1" id="KW-0479">Metal-binding</keyword>
<keyword evidence="9" id="KW-1185">Reference proteome</keyword>
<dbReference type="GO" id="GO:0005634">
    <property type="term" value="C:nucleus"/>
    <property type="evidence" value="ECO:0007669"/>
    <property type="project" value="TreeGrafter"/>
</dbReference>
<reference evidence="8 9" key="1">
    <citation type="journal article" date="2017" name="Mol. Ecol.">
        <title>Comparative and population genomic landscape of Phellinus noxius: A hypervariable fungus causing root rot in trees.</title>
        <authorList>
            <person name="Chung C.L."/>
            <person name="Lee T.J."/>
            <person name="Akiba M."/>
            <person name="Lee H.H."/>
            <person name="Kuo T.H."/>
            <person name="Liu D."/>
            <person name="Ke H.M."/>
            <person name="Yokoi T."/>
            <person name="Roa M.B."/>
            <person name="Lu M.J."/>
            <person name="Chang Y.Y."/>
            <person name="Ann P.J."/>
            <person name="Tsai J.N."/>
            <person name="Chen C.Y."/>
            <person name="Tzean S.S."/>
            <person name="Ota Y."/>
            <person name="Hattori T."/>
            <person name="Sahashi N."/>
            <person name="Liou R.F."/>
            <person name="Kikuchi T."/>
            <person name="Tsai I.J."/>
        </authorList>
    </citation>
    <scope>NUCLEOTIDE SEQUENCE [LARGE SCALE GENOMIC DNA]</scope>
    <source>
        <strain evidence="8 9">FFPRI411160</strain>
    </source>
</reference>
<dbReference type="PROSITE" id="PS50199">
    <property type="entry name" value="ZF_RANBP2_2"/>
    <property type="match status" value="1"/>
</dbReference>
<feature type="region of interest" description="Disordered" evidence="5">
    <location>
        <begin position="237"/>
        <end position="256"/>
    </location>
</feature>
<dbReference type="InterPro" id="IPR001876">
    <property type="entry name" value="Znf_RanBP2"/>
</dbReference>
<dbReference type="STRING" id="2282107.A0A286UAN0"/>
<dbReference type="Pfam" id="PF08325">
    <property type="entry name" value="WLM"/>
    <property type="match status" value="1"/>
</dbReference>
<feature type="region of interest" description="Disordered" evidence="5">
    <location>
        <begin position="263"/>
        <end position="297"/>
    </location>
</feature>
<name>A0A286UAN0_9AGAM</name>
<keyword evidence="2 4" id="KW-0863">Zinc-finger</keyword>
<gene>
    <name evidence="8" type="ORF">PNOK_0826300</name>
</gene>
<evidence type="ECO:0000256" key="1">
    <source>
        <dbReference type="ARBA" id="ARBA00022723"/>
    </source>
</evidence>
<proteinExistence type="predicted"/>
<dbReference type="GO" id="GO:0006281">
    <property type="term" value="P:DNA repair"/>
    <property type="evidence" value="ECO:0007669"/>
    <property type="project" value="TreeGrafter"/>
</dbReference>
<evidence type="ECO:0000256" key="5">
    <source>
        <dbReference type="SAM" id="MobiDB-lite"/>
    </source>
</evidence>
<organism evidence="8 9">
    <name type="scientific">Pyrrhoderma noxium</name>
    <dbReference type="NCBI Taxonomy" id="2282107"/>
    <lineage>
        <taxon>Eukaryota</taxon>
        <taxon>Fungi</taxon>
        <taxon>Dikarya</taxon>
        <taxon>Basidiomycota</taxon>
        <taxon>Agaricomycotina</taxon>
        <taxon>Agaricomycetes</taxon>
        <taxon>Hymenochaetales</taxon>
        <taxon>Hymenochaetaceae</taxon>
        <taxon>Pyrrhoderma</taxon>
    </lineage>
</organism>
<dbReference type="InterPro" id="IPR053000">
    <property type="entry name" value="WSS1-like_metalloprotease"/>
</dbReference>
<feature type="compositionally biased region" description="Acidic residues" evidence="5">
    <location>
        <begin position="279"/>
        <end position="297"/>
    </location>
</feature>
<dbReference type="AlphaFoldDB" id="A0A286UAN0"/>
<evidence type="ECO:0000313" key="8">
    <source>
        <dbReference type="EMBL" id="PAV16643.1"/>
    </source>
</evidence>
<feature type="region of interest" description="Disordered" evidence="5">
    <location>
        <begin position="431"/>
        <end position="453"/>
    </location>
</feature>
<sequence>MVLHRFNERESRPNKHINFITALPAPGIPQPYSEEDARQLLRALAAQVRPIMKNHGFEVNSFEEYEYNQVFAGRNWNAGEVVELVLRRPDGTFAPIPWLLSTLCHELAHIKHMNHGRDFQKLWSQLRIEVKALQGRGYFGDGYWSSGSRISDSVRVGGQGIEDLDLPEYICGGAQTRARPKSLGRRRDVQRRVAGPSSRTGAQTEKKRKPGTRVQAKSAFKGEGLALNADISDEDKKAKGTGFRKKAGSKRAREERALAAEKRLKSLQGHALSTPSGETNDEDEDAEDDLDPLETDEDRMRMMKDTMKDGELSYSQQFMKDYLSLGDSKKDNLDKNEFSTLFDCIEISDDDDEDEPTPSSSKLPVVTVKKEPGVIAEENNNKSTSAGPSSSSGNLKGSSSKSFDFGKIVQDEITLRKREALGLDGARKLGTGKRPVDALYEPKESPPTTQAPDFELKNSWTCLVCTLENQPEHLACSACATPRGDNTYPF</sequence>
<dbReference type="OrthoDB" id="447842at2759"/>
<evidence type="ECO:0000256" key="3">
    <source>
        <dbReference type="ARBA" id="ARBA00022833"/>
    </source>
</evidence>
<evidence type="ECO:0000256" key="4">
    <source>
        <dbReference type="PROSITE-ProRule" id="PRU00322"/>
    </source>
</evidence>
<evidence type="ECO:0000313" key="9">
    <source>
        <dbReference type="Proteomes" id="UP000217199"/>
    </source>
</evidence>
<dbReference type="Proteomes" id="UP000217199">
    <property type="component" value="Unassembled WGS sequence"/>
</dbReference>
<dbReference type="InterPro" id="IPR013536">
    <property type="entry name" value="WLM_dom"/>
</dbReference>
<feature type="compositionally biased region" description="Low complexity" evidence="5">
    <location>
        <begin position="383"/>
        <end position="401"/>
    </location>
</feature>
<dbReference type="GO" id="GO:0008237">
    <property type="term" value="F:metallopeptidase activity"/>
    <property type="evidence" value="ECO:0007669"/>
    <property type="project" value="TreeGrafter"/>
</dbReference>
<dbReference type="PANTHER" id="PTHR46622:SF1">
    <property type="entry name" value="DNA-DEPENDENT METALLOPROTEASE WSS1"/>
    <property type="match status" value="1"/>
</dbReference>
<feature type="domain" description="WLM" evidence="7">
    <location>
        <begin position="8"/>
        <end position="265"/>
    </location>
</feature>
<feature type="compositionally biased region" description="Basic and acidic residues" evidence="5">
    <location>
        <begin position="434"/>
        <end position="444"/>
    </location>
</feature>
<dbReference type="InParanoid" id="A0A286UAN0"/>
<evidence type="ECO:0000259" key="6">
    <source>
        <dbReference type="PROSITE" id="PS50199"/>
    </source>
</evidence>
<dbReference type="PROSITE" id="PS51397">
    <property type="entry name" value="WLM"/>
    <property type="match status" value="1"/>
</dbReference>
<keyword evidence="3" id="KW-0862">Zinc</keyword>
<dbReference type="GO" id="GO:0008270">
    <property type="term" value="F:zinc ion binding"/>
    <property type="evidence" value="ECO:0007669"/>
    <property type="project" value="UniProtKB-KW"/>
</dbReference>
<dbReference type="InterPro" id="IPR036443">
    <property type="entry name" value="Znf_RanBP2_sf"/>
</dbReference>
<protein>
    <submittedName>
        <fullName evidence="8">WLM-domain-containing</fullName>
    </submittedName>
</protein>
<dbReference type="SMART" id="SM00547">
    <property type="entry name" value="ZnF_RBZ"/>
    <property type="match status" value="1"/>
</dbReference>
<dbReference type="Gene3D" id="4.10.1060.10">
    <property type="entry name" value="Zinc finger, RanBP2-type"/>
    <property type="match status" value="1"/>
</dbReference>
<evidence type="ECO:0000256" key="2">
    <source>
        <dbReference type="ARBA" id="ARBA00022771"/>
    </source>
</evidence>
<feature type="region of interest" description="Disordered" evidence="5">
    <location>
        <begin position="175"/>
        <end position="220"/>
    </location>
</feature>